<reference evidence="2 4" key="2">
    <citation type="submission" date="2017-05" db="EMBL/GenBank/DDBJ databases">
        <authorList>
            <person name="Song R."/>
            <person name="Chenine A.L."/>
            <person name="Ruprecht R.M."/>
        </authorList>
    </citation>
    <scope>NUCLEOTIDE SEQUENCE [LARGE SCALE GENOMIC DNA]</scope>
    <source>
        <strain evidence="2">PD5205</strain>
    </source>
</reference>
<reference evidence="1 3" key="1">
    <citation type="submission" date="2017-05" db="EMBL/GenBank/DDBJ databases">
        <authorList>
            <person name="Blom J."/>
        </authorList>
    </citation>
    <scope>NUCLEOTIDE SEQUENCE [LARGE SCALE GENOMIC DNA]</scope>
    <source>
        <strain evidence="1">PD885</strain>
    </source>
</reference>
<dbReference type="EMBL" id="LT853882">
    <property type="protein sequence ID" value="SMQ97743.1"/>
    <property type="molecule type" value="Genomic_DNA"/>
</dbReference>
<name>A0A1Y6H8J5_9XANT</name>
<dbReference type="AlphaFoldDB" id="A0A1Y6H8J5"/>
<proteinExistence type="predicted"/>
<accession>A0A1Y6H8J5</accession>
<organism evidence="2 4">
    <name type="scientific">Xanthomonas fragariae</name>
    <dbReference type="NCBI Taxonomy" id="48664"/>
    <lineage>
        <taxon>Bacteria</taxon>
        <taxon>Pseudomonadati</taxon>
        <taxon>Pseudomonadota</taxon>
        <taxon>Gammaproteobacteria</taxon>
        <taxon>Lysobacterales</taxon>
        <taxon>Lysobacteraceae</taxon>
        <taxon>Xanthomonas</taxon>
    </lineage>
</organism>
<keyword evidence="3" id="KW-1185">Reference proteome</keyword>
<dbReference type="Proteomes" id="UP000195953">
    <property type="component" value="Chromosome 1"/>
</dbReference>
<protein>
    <submittedName>
        <fullName evidence="2">Uncharacterized protein</fullName>
    </submittedName>
</protein>
<sequence length="202" mass="22824">MAARTQRRHMRCLAHHARPRCVPGMSPRQACRTQLRRRTQQQVGSRAVQKMKIVSAPCTPSPQSARRLLVIQRTRRMSSSGLVRRRDWCRSRQRRLTFCVAMQQRKRADPRIDQDGVRVRTGVAAVANLALLGVSALSTRRPTPAMTLGTGIIQRCRAYFAHIHCGELDLGESAARRICRDSSMQSRCDAQTRVRAAVTILN</sequence>
<evidence type="ECO:0000313" key="3">
    <source>
        <dbReference type="Proteomes" id="UP000195877"/>
    </source>
</evidence>
<evidence type="ECO:0000313" key="2">
    <source>
        <dbReference type="EMBL" id="SMR04796.1"/>
    </source>
</evidence>
<evidence type="ECO:0000313" key="1">
    <source>
        <dbReference type="EMBL" id="SMQ97743.1"/>
    </source>
</evidence>
<dbReference type="EMBL" id="LT853885">
    <property type="protein sequence ID" value="SMR04796.1"/>
    <property type="molecule type" value="Genomic_DNA"/>
</dbReference>
<evidence type="ECO:0000313" key="4">
    <source>
        <dbReference type="Proteomes" id="UP000195953"/>
    </source>
</evidence>
<dbReference type="Proteomes" id="UP000195877">
    <property type="component" value="Chromosome 1"/>
</dbReference>
<gene>
    <name evidence="2" type="ORF">PD5205_03521</name>
    <name evidence="1" type="ORF">PD885_00474</name>
</gene>